<protein>
    <submittedName>
        <fullName evidence="3">Uncharacterized protein LOC115632935</fullName>
    </submittedName>
</protein>
<feature type="chain" id="PRO_5027069752" evidence="1">
    <location>
        <begin position="27"/>
        <end position="84"/>
    </location>
</feature>
<dbReference type="OrthoDB" id="7828421at2759"/>
<keyword evidence="1" id="KW-0732">Signal</keyword>
<reference evidence="3" key="1">
    <citation type="submission" date="2025-08" db="UniProtKB">
        <authorList>
            <consortium name="RefSeq"/>
        </authorList>
    </citation>
    <scope>IDENTIFICATION</scope>
    <source>
        <strain evidence="3">11010-0011.00</strain>
        <tissue evidence="3">Whole body</tissue>
    </source>
</reference>
<dbReference type="GeneID" id="115632935"/>
<dbReference type="RefSeq" id="XP_030386088.1">
    <property type="nucleotide sequence ID" value="XM_030530228.1"/>
</dbReference>
<evidence type="ECO:0000313" key="2">
    <source>
        <dbReference type="Proteomes" id="UP000504634"/>
    </source>
</evidence>
<gene>
    <name evidence="3" type="primary">LOC115632935</name>
</gene>
<evidence type="ECO:0000256" key="1">
    <source>
        <dbReference type="SAM" id="SignalP"/>
    </source>
</evidence>
<organism evidence="2 3">
    <name type="scientific">Drosophila lebanonensis</name>
    <name type="common">Fruit fly</name>
    <name type="synonym">Scaptodrosophila lebanonensis</name>
    <dbReference type="NCBI Taxonomy" id="7225"/>
    <lineage>
        <taxon>Eukaryota</taxon>
        <taxon>Metazoa</taxon>
        <taxon>Ecdysozoa</taxon>
        <taxon>Arthropoda</taxon>
        <taxon>Hexapoda</taxon>
        <taxon>Insecta</taxon>
        <taxon>Pterygota</taxon>
        <taxon>Neoptera</taxon>
        <taxon>Endopterygota</taxon>
        <taxon>Diptera</taxon>
        <taxon>Brachycera</taxon>
        <taxon>Muscomorpha</taxon>
        <taxon>Ephydroidea</taxon>
        <taxon>Drosophilidae</taxon>
        <taxon>Scaptodrosophila</taxon>
    </lineage>
</organism>
<dbReference type="Proteomes" id="UP000504634">
    <property type="component" value="Unplaced"/>
</dbReference>
<proteinExistence type="predicted"/>
<keyword evidence="2" id="KW-1185">Reference proteome</keyword>
<evidence type="ECO:0000313" key="3">
    <source>
        <dbReference type="RefSeq" id="XP_030386088.1"/>
    </source>
</evidence>
<dbReference type="AlphaFoldDB" id="A0A6J2UFA2"/>
<accession>A0A6J2UFA2</accession>
<sequence length="84" mass="9429">MSVTQTIMLTICLGLICALHVHAGLAVSQEHLEELYKNTPAVPDERLADAELDNAYDIYKWNATIHWPTVGKTNSRDVNQNHID</sequence>
<feature type="signal peptide" evidence="1">
    <location>
        <begin position="1"/>
        <end position="26"/>
    </location>
</feature>
<name>A0A6J2UFA2_DROLE</name>